<accession>A0AAW6DW63</accession>
<dbReference type="Proteomes" id="UP001211421">
    <property type="component" value="Unassembled WGS sequence"/>
</dbReference>
<comment type="caution">
    <text evidence="1">The sequence shown here is derived from an EMBL/GenBank/DDBJ whole genome shotgun (WGS) entry which is preliminary data.</text>
</comment>
<dbReference type="AlphaFoldDB" id="A0AAW6DW63"/>
<dbReference type="InterPro" id="IPR035895">
    <property type="entry name" value="HPr-like_sf"/>
</dbReference>
<dbReference type="SUPFAM" id="SSF55594">
    <property type="entry name" value="HPr-like"/>
    <property type="match status" value="1"/>
</dbReference>
<protein>
    <submittedName>
        <fullName evidence="1">HPr family phosphocarrier protein</fullName>
    </submittedName>
</protein>
<gene>
    <name evidence="1" type="ORF">PNV70_07940</name>
</gene>
<name>A0AAW6DW63_9FIRM</name>
<evidence type="ECO:0000313" key="1">
    <source>
        <dbReference type="EMBL" id="MDB8741999.1"/>
    </source>
</evidence>
<sequence length="79" mass="8911">MKSAFIRLSTIKEVQDFIKIVSGLDFEVDLKQGRYRVPATSLMGIFALDLGELIKLEFDAEKSGVVTHFFAPFIVEESK</sequence>
<dbReference type="EMBL" id="JAQMLS010000005">
    <property type="protein sequence ID" value="MDB8741999.1"/>
    <property type="molecule type" value="Genomic_DNA"/>
</dbReference>
<dbReference type="RefSeq" id="WP_195551563.1">
    <property type="nucleotide sequence ID" value="NZ_JADMNX010000005.1"/>
</dbReference>
<organism evidence="1 2">
    <name type="scientific">Ruminococcus bicirculans</name>
    <name type="common">ex Wegman et al. 2014</name>
    <dbReference type="NCBI Taxonomy" id="1160721"/>
    <lineage>
        <taxon>Bacteria</taxon>
        <taxon>Bacillati</taxon>
        <taxon>Bacillota</taxon>
        <taxon>Clostridia</taxon>
        <taxon>Eubacteriales</taxon>
        <taxon>Oscillospiraceae</taxon>
        <taxon>Ruminococcus</taxon>
    </lineage>
</organism>
<proteinExistence type="predicted"/>
<evidence type="ECO:0000313" key="2">
    <source>
        <dbReference type="Proteomes" id="UP001211421"/>
    </source>
</evidence>
<reference evidence="1" key="1">
    <citation type="submission" date="2023-01" db="EMBL/GenBank/DDBJ databases">
        <title>Human gut microbiome strain richness.</title>
        <authorList>
            <person name="Chen-Liaw A."/>
        </authorList>
    </citation>
    <scope>NUCLEOTIDE SEQUENCE</scope>
    <source>
        <strain evidence="1">D59st1_B8_D59t2_181005</strain>
    </source>
</reference>